<reference evidence="2" key="1">
    <citation type="submission" date="2017-01" db="EMBL/GenBank/DDBJ databases">
        <authorList>
            <person name="Varghese N."/>
            <person name="Submissions S."/>
        </authorList>
    </citation>
    <scope>NUCLEOTIDE SEQUENCE [LARGE SCALE GENOMIC DNA]</scope>
    <source>
        <strain evidence="2">ATCC 51758</strain>
    </source>
</reference>
<proteinExistence type="predicted"/>
<dbReference type="AlphaFoldDB" id="A0A1N6NQE4"/>
<name>A0A1N6NQE4_9RHOO</name>
<keyword evidence="2" id="KW-1185">Reference proteome</keyword>
<dbReference type="Proteomes" id="UP000186819">
    <property type="component" value="Unassembled WGS sequence"/>
</dbReference>
<dbReference type="EMBL" id="FTMD01000001">
    <property type="protein sequence ID" value="SIP94358.1"/>
    <property type="molecule type" value="Genomic_DNA"/>
</dbReference>
<sequence>MLQSNGACTSPCRAMACPGVGRMERRGAVEKDQYSLGNSSVVTLRSHSVMIQSFRSGATW</sequence>
<accession>A0A1N6NQE4</accession>
<organism evidence="1 2">
    <name type="scientific">Aromatoleum tolulyticum</name>
    <dbReference type="NCBI Taxonomy" id="34027"/>
    <lineage>
        <taxon>Bacteria</taxon>
        <taxon>Pseudomonadati</taxon>
        <taxon>Pseudomonadota</taxon>
        <taxon>Betaproteobacteria</taxon>
        <taxon>Rhodocyclales</taxon>
        <taxon>Rhodocyclaceae</taxon>
        <taxon>Aromatoleum</taxon>
    </lineage>
</organism>
<evidence type="ECO:0000313" key="1">
    <source>
        <dbReference type="EMBL" id="SIP94358.1"/>
    </source>
</evidence>
<gene>
    <name evidence="1" type="ORF">SAMN05421829_101407</name>
</gene>
<evidence type="ECO:0000313" key="2">
    <source>
        <dbReference type="Proteomes" id="UP000186819"/>
    </source>
</evidence>
<protein>
    <submittedName>
        <fullName evidence="1">Uncharacterized protein</fullName>
    </submittedName>
</protein>